<evidence type="ECO:0000256" key="1">
    <source>
        <dbReference type="SAM" id="Phobius"/>
    </source>
</evidence>
<feature type="transmembrane region" description="Helical" evidence="1">
    <location>
        <begin position="51"/>
        <end position="73"/>
    </location>
</feature>
<sequence>MCQQKFLSMNVYRILFVIGCFDILSMIPNSILPGYWLITAQSYCQSPLLNLYLGALCFPAWAAYVGLNISLVTNRLVDFTWPKLQETLFGGKMIILWTGLPILYGLFLYCQFPSMLYYPKTGSYYFGADPEKAQTPLFYPISDAGVAGVMMLLNLLMIRAMYIRNLNMMSNLQKVVREKV</sequence>
<organism evidence="2 3">
    <name type="scientific">Mesorhabditis belari</name>
    <dbReference type="NCBI Taxonomy" id="2138241"/>
    <lineage>
        <taxon>Eukaryota</taxon>
        <taxon>Metazoa</taxon>
        <taxon>Ecdysozoa</taxon>
        <taxon>Nematoda</taxon>
        <taxon>Chromadorea</taxon>
        <taxon>Rhabditida</taxon>
        <taxon>Rhabditina</taxon>
        <taxon>Rhabditomorpha</taxon>
        <taxon>Rhabditoidea</taxon>
        <taxon>Rhabditidae</taxon>
        <taxon>Mesorhabditinae</taxon>
        <taxon>Mesorhabditis</taxon>
    </lineage>
</organism>
<keyword evidence="1" id="KW-1133">Transmembrane helix</keyword>
<evidence type="ECO:0000313" key="2">
    <source>
        <dbReference type="Proteomes" id="UP000887575"/>
    </source>
</evidence>
<accession>A0AAF3FNZ9</accession>
<name>A0AAF3FNZ9_9BILA</name>
<keyword evidence="2" id="KW-1185">Reference proteome</keyword>
<dbReference type="AlphaFoldDB" id="A0AAF3FNZ9"/>
<feature type="transmembrane region" description="Helical" evidence="1">
    <location>
        <begin position="12"/>
        <end position="31"/>
    </location>
</feature>
<dbReference type="PANTHER" id="PTHR23021">
    <property type="entry name" value="SERPENTINE RECEPTOR, CLASS T"/>
    <property type="match status" value="1"/>
</dbReference>
<keyword evidence="1" id="KW-0812">Transmembrane</keyword>
<reference evidence="3" key="1">
    <citation type="submission" date="2024-02" db="UniProtKB">
        <authorList>
            <consortium name="WormBaseParasite"/>
        </authorList>
    </citation>
    <scope>IDENTIFICATION</scope>
</reference>
<keyword evidence="1" id="KW-0472">Membrane</keyword>
<protein>
    <submittedName>
        <fullName evidence="3">Uncharacterized protein</fullName>
    </submittedName>
</protein>
<dbReference type="Proteomes" id="UP000887575">
    <property type="component" value="Unassembled WGS sequence"/>
</dbReference>
<evidence type="ECO:0000313" key="3">
    <source>
        <dbReference type="WBParaSite" id="MBELARI_LOCUS7819"/>
    </source>
</evidence>
<feature type="transmembrane region" description="Helical" evidence="1">
    <location>
        <begin position="94"/>
        <end position="117"/>
    </location>
</feature>
<dbReference type="WBParaSite" id="MBELARI_LOCUS7819">
    <property type="protein sequence ID" value="MBELARI_LOCUS7819"/>
    <property type="gene ID" value="MBELARI_LOCUS7819"/>
</dbReference>
<dbReference type="InterPro" id="IPR019425">
    <property type="entry name" value="7TM_GPCR_serpentine_rcpt_Srt"/>
</dbReference>
<proteinExistence type="predicted"/>
<dbReference type="Pfam" id="PF10321">
    <property type="entry name" value="7TM_GPCR_Srt"/>
    <property type="match status" value="1"/>
</dbReference>
<feature type="transmembrane region" description="Helical" evidence="1">
    <location>
        <begin position="137"/>
        <end position="158"/>
    </location>
</feature>